<keyword evidence="2" id="KW-1185">Reference proteome</keyword>
<name>A0ABW2DLL2_9BACT</name>
<dbReference type="RefSeq" id="WP_066619404.1">
    <property type="nucleotide sequence ID" value="NZ_JBHSYQ010000003.1"/>
</dbReference>
<dbReference type="Proteomes" id="UP001596405">
    <property type="component" value="Unassembled WGS sequence"/>
</dbReference>
<gene>
    <name evidence="1" type="ORF">ACFQHR_07440</name>
</gene>
<proteinExistence type="predicted"/>
<dbReference type="EMBL" id="JBHSYQ010000003">
    <property type="protein sequence ID" value="MFC6997452.1"/>
    <property type="molecule type" value="Genomic_DNA"/>
</dbReference>
<organism evidence="1 2">
    <name type="scientific">Rufibacter roseus</name>
    <dbReference type="NCBI Taxonomy" id="1567108"/>
    <lineage>
        <taxon>Bacteria</taxon>
        <taxon>Pseudomonadati</taxon>
        <taxon>Bacteroidota</taxon>
        <taxon>Cytophagia</taxon>
        <taxon>Cytophagales</taxon>
        <taxon>Hymenobacteraceae</taxon>
        <taxon>Rufibacter</taxon>
    </lineage>
</organism>
<comment type="caution">
    <text evidence="1">The sequence shown here is derived from an EMBL/GenBank/DDBJ whole genome shotgun (WGS) entry which is preliminary data.</text>
</comment>
<accession>A0ABW2DLL2</accession>
<evidence type="ECO:0000313" key="2">
    <source>
        <dbReference type="Proteomes" id="UP001596405"/>
    </source>
</evidence>
<sequence>MATVKKGSIEALRLILRRMELQGNLGEHASSLGLKNFQDILYLLQGMKKNFTKDDHFGHVLSYCKMKMEYAKQQVEQGNEAEGLTFAQSVVEYFLKEINTNIESSKE</sequence>
<protein>
    <submittedName>
        <fullName evidence="1">Uncharacterized protein</fullName>
    </submittedName>
</protein>
<reference evidence="2" key="1">
    <citation type="journal article" date="2019" name="Int. J. Syst. Evol. Microbiol.">
        <title>The Global Catalogue of Microorganisms (GCM) 10K type strain sequencing project: providing services to taxonomists for standard genome sequencing and annotation.</title>
        <authorList>
            <consortium name="The Broad Institute Genomics Platform"/>
            <consortium name="The Broad Institute Genome Sequencing Center for Infectious Disease"/>
            <person name="Wu L."/>
            <person name="Ma J."/>
        </authorList>
    </citation>
    <scope>NUCLEOTIDE SEQUENCE [LARGE SCALE GENOMIC DNA]</scope>
    <source>
        <strain evidence="2">CGMCC 4.7393</strain>
    </source>
</reference>
<evidence type="ECO:0000313" key="1">
    <source>
        <dbReference type="EMBL" id="MFC6997452.1"/>
    </source>
</evidence>